<name>S3NGX2_9GAMM</name>
<dbReference type="PANTHER" id="PTHR47478:SF1">
    <property type="entry name" value="PYRIMIDINE 5'-NUCLEOTIDASE YJJG"/>
    <property type="match status" value="1"/>
</dbReference>
<dbReference type="SFLD" id="SFLDG01129">
    <property type="entry name" value="C1.5:_HAD__Beta-PGM__Phosphata"/>
    <property type="match status" value="1"/>
</dbReference>
<dbReference type="STRING" id="632955.GCA_000829675_01805"/>
<dbReference type="PANTHER" id="PTHR47478">
    <property type="match status" value="1"/>
</dbReference>
<organism evidence="1 2">
    <name type="scientific">Acinetobacter rudis CIP 110305</name>
    <dbReference type="NCBI Taxonomy" id="421052"/>
    <lineage>
        <taxon>Bacteria</taxon>
        <taxon>Pseudomonadati</taxon>
        <taxon>Pseudomonadota</taxon>
        <taxon>Gammaproteobacteria</taxon>
        <taxon>Moraxellales</taxon>
        <taxon>Moraxellaceae</taxon>
        <taxon>Acinetobacter</taxon>
    </lineage>
</organism>
<dbReference type="eggNOG" id="COG1011">
    <property type="taxonomic scope" value="Bacteria"/>
</dbReference>
<dbReference type="RefSeq" id="WP_016656438.1">
    <property type="nucleotide sequence ID" value="NZ_KE340353.1"/>
</dbReference>
<sequence length="224" mass="26155">MYKAIFIDIDDTLLDFNHACQSAFDKTMDQFNLEKNKAYYELFLKINNILWEQQKRGEISVQDVVDLRFKQLFTSLQIEQNYNYVSNTFQDNLAMEHVLVDGALEIIDYLSGKYSVFAASNSFFEMQKSRLERAHLLPRFSGLFISNEIGFEKPDFRFFETCLNRSGFAKQEILFVGDSLEADMKGAGNYGLDTCWYNPHQLKTDLMLDIQYTVNHLSDLKTFL</sequence>
<dbReference type="GO" id="GO:0008253">
    <property type="term" value="F:5'-nucleotidase activity"/>
    <property type="evidence" value="ECO:0007669"/>
    <property type="project" value="InterPro"/>
</dbReference>
<comment type="caution">
    <text evidence="1">The sequence shown here is derived from an EMBL/GenBank/DDBJ whole genome shotgun (WGS) entry which is preliminary data.</text>
</comment>
<dbReference type="NCBIfam" id="TIGR01549">
    <property type="entry name" value="HAD-SF-IA-v1"/>
    <property type="match status" value="1"/>
</dbReference>
<dbReference type="Pfam" id="PF00702">
    <property type="entry name" value="Hydrolase"/>
    <property type="match status" value="1"/>
</dbReference>
<dbReference type="PATRIC" id="fig|421052.3.peg.1982"/>
<dbReference type="InterPro" id="IPR023198">
    <property type="entry name" value="PGP-like_dom2"/>
</dbReference>
<keyword evidence="2" id="KW-1185">Reference proteome</keyword>
<gene>
    <name evidence="1" type="ORF">F945_02031</name>
</gene>
<dbReference type="HOGENOM" id="CLU_045011_8_1_6"/>
<dbReference type="Gene3D" id="1.10.150.240">
    <property type="entry name" value="Putative phosphatase, domain 2"/>
    <property type="match status" value="1"/>
</dbReference>
<evidence type="ECO:0000313" key="2">
    <source>
        <dbReference type="Proteomes" id="UP000014568"/>
    </source>
</evidence>
<keyword evidence="1" id="KW-0378">Hydrolase</keyword>
<dbReference type="InterPro" id="IPR006439">
    <property type="entry name" value="HAD-SF_hydro_IA"/>
</dbReference>
<dbReference type="InterPro" id="IPR023214">
    <property type="entry name" value="HAD_sf"/>
</dbReference>
<dbReference type="InterPro" id="IPR036412">
    <property type="entry name" value="HAD-like_sf"/>
</dbReference>
<dbReference type="AlphaFoldDB" id="S3NGX2"/>
<dbReference type="SFLD" id="SFLDS00003">
    <property type="entry name" value="Haloacid_Dehalogenase"/>
    <property type="match status" value="1"/>
</dbReference>
<evidence type="ECO:0000313" key="1">
    <source>
        <dbReference type="EMBL" id="EPF73594.1"/>
    </source>
</evidence>
<dbReference type="EMBL" id="ATGI01000024">
    <property type="protein sequence ID" value="EPF73594.1"/>
    <property type="molecule type" value="Genomic_DNA"/>
</dbReference>
<proteinExistence type="predicted"/>
<dbReference type="InterPro" id="IPR011951">
    <property type="entry name" value="HAD-SF_hydro_IA_YjjG/PynA"/>
</dbReference>
<dbReference type="SUPFAM" id="SSF56784">
    <property type="entry name" value="HAD-like"/>
    <property type="match status" value="1"/>
</dbReference>
<protein>
    <submittedName>
        <fullName evidence="1">TIGR02254 family HAD hydrolase</fullName>
    </submittedName>
</protein>
<dbReference type="Proteomes" id="UP000014568">
    <property type="component" value="Unassembled WGS sequence"/>
</dbReference>
<dbReference type="InterPro" id="IPR052550">
    <property type="entry name" value="Pyrimidine_5'-ntase_YjjG"/>
</dbReference>
<dbReference type="NCBIfam" id="TIGR02254">
    <property type="entry name" value="YjjG_YfnB"/>
    <property type="match status" value="1"/>
</dbReference>
<accession>S3NGX2</accession>
<dbReference type="Gene3D" id="3.40.50.1000">
    <property type="entry name" value="HAD superfamily/HAD-like"/>
    <property type="match status" value="1"/>
</dbReference>
<reference evidence="1 2" key="1">
    <citation type="submission" date="2013-06" db="EMBL/GenBank/DDBJ databases">
        <title>The Genome Sequence of Acinetobacter rudis CIP 110305.</title>
        <authorList>
            <consortium name="The Broad Institute Genome Sequencing Platform"/>
            <consortium name="The Broad Institute Genome Sequencing Center for Infectious Disease"/>
            <person name="Cerqueira G."/>
            <person name="Feldgarden M."/>
            <person name="Courvalin P."/>
            <person name="Perichon B."/>
            <person name="Grillot-Courvalin C."/>
            <person name="Clermont D."/>
            <person name="Rocha E."/>
            <person name="Yoon E.-J."/>
            <person name="Nemec A."/>
            <person name="Young S.K."/>
            <person name="Zeng Q."/>
            <person name="Gargeya S."/>
            <person name="Fitzgerald M."/>
            <person name="Abouelleil A."/>
            <person name="Alvarado L."/>
            <person name="Berlin A.M."/>
            <person name="Chapman S.B."/>
            <person name="Dewar J."/>
            <person name="Goldberg J."/>
            <person name="Griggs A."/>
            <person name="Gujja S."/>
            <person name="Hansen M."/>
            <person name="Howarth C."/>
            <person name="Imamovic A."/>
            <person name="Larimer J."/>
            <person name="McCowan C."/>
            <person name="Murphy C."/>
            <person name="Pearson M."/>
            <person name="Priest M."/>
            <person name="Roberts A."/>
            <person name="Saif S."/>
            <person name="Shea T."/>
            <person name="Sykes S."/>
            <person name="Wortman J."/>
            <person name="Nusbaum C."/>
            <person name="Birren B."/>
        </authorList>
    </citation>
    <scope>NUCLEOTIDE SEQUENCE [LARGE SCALE GENOMIC DNA]</scope>
    <source>
        <strain evidence="1 2">CIP 110305</strain>
    </source>
</reference>
<dbReference type="OrthoDB" id="148966at2"/>